<sequence length="174" mass="18964">MLVVSDLDEFVAIAHRVVWATLATVDGRNRPRSRVVHPVWERTPDGLLGRVCTRATALKRAHIAHSPYASVSYWDPAHDVAVAECAAAWDPTPERTWPVFRAHPDPVGFDPESVFEGGTAHPQAAVLELRPWRLRWARAADLAAGRGHVVVTIGPPQPNRSPSNPGSTAVEAGR</sequence>
<comment type="caution">
    <text evidence="2">The sequence shown here is derived from an EMBL/GenBank/DDBJ whole genome shotgun (WGS) entry which is preliminary data.</text>
</comment>
<accession>A0A561SIQ0</accession>
<evidence type="ECO:0000256" key="1">
    <source>
        <dbReference type="SAM" id="MobiDB-lite"/>
    </source>
</evidence>
<dbReference type="Proteomes" id="UP000321261">
    <property type="component" value="Unassembled WGS sequence"/>
</dbReference>
<name>A0A561SIQ0_9PSEU</name>
<proteinExistence type="predicted"/>
<dbReference type="InterPro" id="IPR012349">
    <property type="entry name" value="Split_barrel_FMN-bd"/>
</dbReference>
<organism evidence="2 3">
    <name type="scientific">Pseudonocardia hierapolitana</name>
    <dbReference type="NCBI Taxonomy" id="1128676"/>
    <lineage>
        <taxon>Bacteria</taxon>
        <taxon>Bacillati</taxon>
        <taxon>Actinomycetota</taxon>
        <taxon>Actinomycetes</taxon>
        <taxon>Pseudonocardiales</taxon>
        <taxon>Pseudonocardiaceae</taxon>
        <taxon>Pseudonocardia</taxon>
    </lineage>
</organism>
<feature type="region of interest" description="Disordered" evidence="1">
    <location>
        <begin position="153"/>
        <end position="174"/>
    </location>
</feature>
<reference evidence="2 3" key="1">
    <citation type="submission" date="2019-06" db="EMBL/GenBank/DDBJ databases">
        <title>Sequencing the genomes of 1000 actinobacteria strains.</title>
        <authorList>
            <person name="Klenk H.-P."/>
        </authorList>
    </citation>
    <scope>NUCLEOTIDE SEQUENCE [LARGE SCALE GENOMIC DNA]</scope>
    <source>
        <strain evidence="2 3">DSM 45671</strain>
    </source>
</reference>
<evidence type="ECO:0000313" key="3">
    <source>
        <dbReference type="Proteomes" id="UP000321261"/>
    </source>
</evidence>
<dbReference type="AlphaFoldDB" id="A0A561SIQ0"/>
<gene>
    <name evidence="2" type="ORF">FHX44_11642</name>
</gene>
<evidence type="ECO:0008006" key="4">
    <source>
        <dbReference type="Google" id="ProtNLM"/>
    </source>
</evidence>
<evidence type="ECO:0000313" key="2">
    <source>
        <dbReference type="EMBL" id="TWF74760.1"/>
    </source>
</evidence>
<keyword evidence="3" id="KW-1185">Reference proteome</keyword>
<dbReference type="SUPFAM" id="SSF50475">
    <property type="entry name" value="FMN-binding split barrel"/>
    <property type="match status" value="1"/>
</dbReference>
<protein>
    <recommendedName>
        <fullName evidence="4">Pyridoxamine 5'-phosphate oxidase</fullName>
    </recommendedName>
</protein>
<dbReference type="EMBL" id="VIWU01000001">
    <property type="protein sequence ID" value="TWF74760.1"/>
    <property type="molecule type" value="Genomic_DNA"/>
</dbReference>
<dbReference type="Gene3D" id="2.30.110.10">
    <property type="entry name" value="Electron Transport, Fmn-binding Protein, Chain A"/>
    <property type="match status" value="1"/>
</dbReference>